<dbReference type="Proteomes" id="UP000006503">
    <property type="component" value="Chromosome"/>
</dbReference>
<evidence type="ECO:0000256" key="4">
    <source>
        <dbReference type="ARBA" id="ARBA00022801"/>
    </source>
</evidence>
<dbReference type="Gene3D" id="1.10.1370.10">
    <property type="entry name" value="Neurolysin, domain 3"/>
    <property type="match status" value="1"/>
</dbReference>
<evidence type="ECO:0000313" key="9">
    <source>
        <dbReference type="EMBL" id="AFO46781.1"/>
    </source>
</evidence>
<dbReference type="EMBL" id="CP003734">
    <property type="protein sequence ID" value="AFO46781.1"/>
    <property type="molecule type" value="Genomic_DNA"/>
</dbReference>
<dbReference type="PATRIC" id="fig|1196325.3.peg.928"/>
<dbReference type="RefSeq" id="WP_014859491.1">
    <property type="nucleotide sequence ID" value="NC_018220.1"/>
</dbReference>
<dbReference type="GO" id="GO:0006518">
    <property type="term" value="P:peptide metabolic process"/>
    <property type="evidence" value="ECO:0007669"/>
    <property type="project" value="TreeGrafter"/>
</dbReference>
<dbReference type="InterPro" id="IPR001567">
    <property type="entry name" value="Pept_M3A_M3B_dom"/>
</dbReference>
<dbReference type="HOGENOM" id="CLU_001805_4_1_6"/>
<dbReference type="Pfam" id="PF01432">
    <property type="entry name" value="Peptidase_M3"/>
    <property type="match status" value="1"/>
</dbReference>
<evidence type="ECO:0000256" key="2">
    <source>
        <dbReference type="ARBA" id="ARBA00022670"/>
    </source>
</evidence>
<keyword evidence="6 7" id="KW-0482">Metalloprotease</keyword>
<comment type="cofactor">
    <cofactor evidence="7">
        <name>Zn(2+)</name>
        <dbReference type="ChEBI" id="CHEBI:29105"/>
    </cofactor>
    <text evidence="7">Binds 1 zinc ion.</text>
</comment>
<dbReference type="Gene3D" id="3.40.390.10">
    <property type="entry name" value="Collagenase (Catalytic Domain)"/>
    <property type="match status" value="1"/>
</dbReference>
<proteinExistence type="inferred from homology"/>
<name>I7C133_PSEPT</name>
<keyword evidence="4 7" id="KW-0378">Hydrolase</keyword>
<evidence type="ECO:0000259" key="8">
    <source>
        <dbReference type="Pfam" id="PF01432"/>
    </source>
</evidence>
<dbReference type="AlphaFoldDB" id="I7C133"/>
<keyword evidence="3 7" id="KW-0479">Metal-binding</keyword>
<evidence type="ECO:0000313" key="10">
    <source>
        <dbReference type="Proteomes" id="UP000006503"/>
    </source>
</evidence>
<dbReference type="PANTHER" id="PTHR11804:SF84">
    <property type="entry name" value="SACCHAROLYSIN"/>
    <property type="match status" value="1"/>
</dbReference>
<dbReference type="GO" id="GO:0046872">
    <property type="term" value="F:metal ion binding"/>
    <property type="evidence" value="ECO:0007669"/>
    <property type="project" value="UniProtKB-UniRule"/>
</dbReference>
<feature type="domain" description="Peptidase M3A/M3B catalytic" evidence="8">
    <location>
        <begin position="218"/>
        <end position="661"/>
    </location>
</feature>
<comment type="similarity">
    <text evidence="1 7">Belongs to the peptidase M3 family.</text>
</comment>
<sequence>MANPLLQDSHIPVDYSSITLENMQAAFADVLLAHEQGVERIILDQRAMPTWDDMVLALDGLDSRLLAVLYAASPLVGRDTTWANAIIDFYGKVTARFEQKFANTVLHDLYARLAGSDIGKQLDVGKRATLRWHLDKFAASGALLDTAGKAHLADLQTQIGTAREAFRSNIDRPGLNITDEAELSGIPQRVRDELAASAQQAGKQGWLIACDTVTTREVLKHAANRQLRERVYRAFHARGVSHDRQQDNRTYLQQQAQLLEEKALLLGYSGHLEQSLQVKSAGSVAQVRGFLHDLADHVRPAMLRWRSQVECWAAEQGLGKPQPWDFEYLRCASRSEFPAEALRDYFPLNTVVSALQQLAQTLFGAVLQPKALPVWDDSVQPFEVWQDSAFIGFLYLDAVQHAGKQPDAVFTTYVRNRRVDAEGICQAASVVVFSDVPQALSGSQPLLDHLSLRKLFHEFGHALHHLLVRTTNHVMSNVTELGTDGVELFGKLFERWVWDADYLVAISARTHDGHQLSREQADECLRQLRQQGVEEIAGDLCLALFDMDLHGTPNDGRTFEQRLGDARARCGYWPLADFEHPAHAFDHLVNGYDAGYYAYLWSDVHAFDVFTRFEAEGLLNGATGRALQEALFAPGASRPLREGIEAFLGRQSSQAAYLSWHGLSSQTRGAGKIPACAILYMNTVFR</sequence>
<evidence type="ECO:0000256" key="7">
    <source>
        <dbReference type="RuleBase" id="RU003435"/>
    </source>
</evidence>
<evidence type="ECO:0000256" key="5">
    <source>
        <dbReference type="ARBA" id="ARBA00022833"/>
    </source>
</evidence>
<dbReference type="InterPro" id="IPR024079">
    <property type="entry name" value="MetalloPept_cat_dom_sf"/>
</dbReference>
<dbReference type="GO" id="GO:0006508">
    <property type="term" value="P:proteolysis"/>
    <property type="evidence" value="ECO:0007669"/>
    <property type="project" value="UniProtKB-KW"/>
</dbReference>
<keyword evidence="2 7" id="KW-0645">Protease</keyword>
<reference evidence="10" key="1">
    <citation type="journal article" date="2013" name="Microb. Biotechnol.">
        <title>Metabolic potential of the organic-solvent tolerant Pseudomonas putida DOT-T1E deduced from its annotated genome.</title>
        <authorList>
            <person name="Udaondo Z."/>
            <person name="Molina L."/>
            <person name="Daniels C."/>
            <person name="Gomez M.J."/>
            <person name="Molina-Henares M.A."/>
            <person name="Matilla M.A."/>
            <person name="Roca A."/>
            <person name="Fernandez M."/>
            <person name="Duque E."/>
            <person name="Segura A."/>
            <person name="Ramos J.L."/>
        </authorList>
    </citation>
    <scope>NUCLEOTIDE SEQUENCE [LARGE SCALE GENOMIC DNA]</scope>
    <source>
        <strain evidence="10">DOT-T1E</strain>
    </source>
</reference>
<evidence type="ECO:0000256" key="6">
    <source>
        <dbReference type="ARBA" id="ARBA00023049"/>
    </source>
</evidence>
<dbReference type="InterPro" id="IPR045090">
    <property type="entry name" value="Pept_M3A_M3B"/>
</dbReference>
<dbReference type="GO" id="GO:0004222">
    <property type="term" value="F:metalloendopeptidase activity"/>
    <property type="evidence" value="ECO:0007669"/>
    <property type="project" value="InterPro"/>
</dbReference>
<protein>
    <submittedName>
        <fullName evidence="9">Peptidase M3A and M3B, thimet/oligopeptidase F</fullName>
    </submittedName>
</protein>
<dbReference type="SUPFAM" id="SSF55486">
    <property type="entry name" value="Metalloproteases ('zincins'), catalytic domain"/>
    <property type="match status" value="1"/>
</dbReference>
<dbReference type="KEGG" id="ppx:T1E_0923"/>
<gene>
    <name evidence="9" type="ordered locus">T1E_0923</name>
</gene>
<evidence type="ECO:0000256" key="3">
    <source>
        <dbReference type="ARBA" id="ARBA00022723"/>
    </source>
</evidence>
<dbReference type="InterPro" id="IPR024077">
    <property type="entry name" value="Neurolysin/TOP_dom2"/>
</dbReference>
<dbReference type="PANTHER" id="PTHR11804">
    <property type="entry name" value="PROTEASE M3 THIMET OLIGOPEPTIDASE-RELATED"/>
    <property type="match status" value="1"/>
</dbReference>
<organism evidence="9 10">
    <name type="scientific">Pseudomonas putida (strain DOT-T1E)</name>
    <dbReference type="NCBI Taxonomy" id="1196325"/>
    <lineage>
        <taxon>Bacteria</taxon>
        <taxon>Pseudomonadati</taxon>
        <taxon>Pseudomonadota</taxon>
        <taxon>Gammaproteobacteria</taxon>
        <taxon>Pseudomonadales</taxon>
        <taxon>Pseudomonadaceae</taxon>
        <taxon>Pseudomonas</taxon>
    </lineage>
</organism>
<evidence type="ECO:0000256" key="1">
    <source>
        <dbReference type="ARBA" id="ARBA00006040"/>
    </source>
</evidence>
<accession>I7C133</accession>
<keyword evidence="5 7" id="KW-0862">Zinc</keyword>
<dbReference type="Gene3D" id="1.10.1370.40">
    <property type="match status" value="1"/>
</dbReference>